<evidence type="ECO:0000256" key="1">
    <source>
        <dbReference type="SAM" id="SignalP"/>
    </source>
</evidence>
<dbReference type="InterPro" id="IPR038483">
    <property type="entry name" value="YcfL-like_sf"/>
</dbReference>
<sequence length="144" mass="16516" precursor="true">MKKHIYIIIAAFTLLTILVLASACESQQNHQSASLQQLSEQSYPKIELQGDFPVKVVYGMPSVQSSPYKMMKVSVPIRLTTDKQLAVKYRYIFYDSANSRIEPVSDWRERTLFNNNTYLSGSTENPTASDWRLEIKPTDLTYAR</sequence>
<evidence type="ECO:0008006" key="4">
    <source>
        <dbReference type="Google" id="ProtNLM"/>
    </source>
</evidence>
<dbReference type="RefSeq" id="WP_145079293.1">
    <property type="nucleotide sequence ID" value="NZ_CP036425.1"/>
</dbReference>
<protein>
    <recommendedName>
        <fullName evidence="4">DUF3859 domain-containing protein</fullName>
    </recommendedName>
</protein>
<keyword evidence="1" id="KW-0732">Signal</keyword>
<accession>A0A517YXA9</accession>
<dbReference type="Proteomes" id="UP000317369">
    <property type="component" value="Chromosome"/>
</dbReference>
<evidence type="ECO:0000313" key="3">
    <source>
        <dbReference type="Proteomes" id="UP000317369"/>
    </source>
</evidence>
<dbReference type="KEGG" id="pcor:KS4_29340"/>
<evidence type="ECO:0000313" key="2">
    <source>
        <dbReference type="EMBL" id="QDU34858.1"/>
    </source>
</evidence>
<dbReference type="EMBL" id="CP036425">
    <property type="protein sequence ID" value="QDU34858.1"/>
    <property type="molecule type" value="Genomic_DNA"/>
</dbReference>
<dbReference type="AlphaFoldDB" id="A0A517YXA9"/>
<feature type="chain" id="PRO_5021900509" description="DUF3859 domain-containing protein" evidence="1">
    <location>
        <begin position="24"/>
        <end position="144"/>
    </location>
</feature>
<keyword evidence="3" id="KW-1185">Reference proteome</keyword>
<feature type="signal peptide" evidence="1">
    <location>
        <begin position="1"/>
        <end position="23"/>
    </location>
</feature>
<name>A0A517YXA9_9BACT</name>
<dbReference type="Gene3D" id="2.60.40.3230">
    <property type="match status" value="1"/>
</dbReference>
<dbReference type="InterPro" id="IPR010824">
    <property type="entry name" value="DUF1425"/>
</dbReference>
<gene>
    <name evidence="2" type="ORF">KS4_29340</name>
</gene>
<proteinExistence type="predicted"/>
<dbReference type="Pfam" id="PF07233">
    <property type="entry name" value="DUF1425"/>
    <property type="match status" value="1"/>
</dbReference>
<reference evidence="2 3" key="1">
    <citation type="submission" date="2019-02" db="EMBL/GenBank/DDBJ databases">
        <title>Deep-cultivation of Planctomycetes and their phenomic and genomic characterization uncovers novel biology.</title>
        <authorList>
            <person name="Wiegand S."/>
            <person name="Jogler M."/>
            <person name="Boedeker C."/>
            <person name="Pinto D."/>
            <person name="Vollmers J."/>
            <person name="Rivas-Marin E."/>
            <person name="Kohn T."/>
            <person name="Peeters S.H."/>
            <person name="Heuer A."/>
            <person name="Rast P."/>
            <person name="Oberbeckmann S."/>
            <person name="Bunk B."/>
            <person name="Jeske O."/>
            <person name="Meyerdierks A."/>
            <person name="Storesund J.E."/>
            <person name="Kallscheuer N."/>
            <person name="Luecker S."/>
            <person name="Lage O.M."/>
            <person name="Pohl T."/>
            <person name="Merkel B.J."/>
            <person name="Hornburger P."/>
            <person name="Mueller R.-W."/>
            <person name="Bruemmer F."/>
            <person name="Labrenz M."/>
            <person name="Spormann A.M."/>
            <person name="Op den Camp H."/>
            <person name="Overmann J."/>
            <person name="Amann R."/>
            <person name="Jetten M.S.M."/>
            <person name="Mascher T."/>
            <person name="Medema M.H."/>
            <person name="Devos D.P."/>
            <person name="Kaster A.-K."/>
            <person name="Ovreas L."/>
            <person name="Rohde M."/>
            <person name="Galperin M.Y."/>
            <person name="Jogler C."/>
        </authorList>
    </citation>
    <scope>NUCLEOTIDE SEQUENCE [LARGE SCALE GENOMIC DNA]</scope>
    <source>
        <strain evidence="2 3">KS4</strain>
    </source>
</reference>
<dbReference type="PROSITE" id="PS51257">
    <property type="entry name" value="PROKAR_LIPOPROTEIN"/>
    <property type="match status" value="1"/>
</dbReference>
<organism evidence="2 3">
    <name type="scientific">Poriferisphaera corsica</name>
    <dbReference type="NCBI Taxonomy" id="2528020"/>
    <lineage>
        <taxon>Bacteria</taxon>
        <taxon>Pseudomonadati</taxon>
        <taxon>Planctomycetota</taxon>
        <taxon>Phycisphaerae</taxon>
        <taxon>Phycisphaerales</taxon>
        <taxon>Phycisphaeraceae</taxon>
        <taxon>Poriferisphaera</taxon>
    </lineage>
</organism>